<accession>A0AAF0FZC1</accession>
<keyword evidence="3" id="KW-1185">Reference proteome</keyword>
<evidence type="ECO:0000313" key="3">
    <source>
        <dbReference type="Proteomes" id="UP001218895"/>
    </source>
</evidence>
<dbReference type="AlphaFoldDB" id="A0AAF0FZC1"/>
<reference evidence="2" key="1">
    <citation type="submission" date="2022-01" db="EMBL/GenBank/DDBJ databases">
        <title>Complete genome of Methanomicrobium antiquum DSM 21220.</title>
        <authorList>
            <person name="Chen S.-C."/>
            <person name="You Y.-T."/>
            <person name="Zhou Y.-Z."/>
            <person name="Lai M.-C."/>
        </authorList>
    </citation>
    <scope>NUCLEOTIDE SEQUENCE</scope>
    <source>
        <strain evidence="2">DSM 21220</strain>
    </source>
</reference>
<dbReference type="EMBL" id="CP091092">
    <property type="protein sequence ID" value="WFN37249.1"/>
    <property type="molecule type" value="Genomic_DNA"/>
</dbReference>
<name>A0AAF0FZC1_9EURY</name>
<sequence length="92" mass="9643">MAAGKDSAQADGATVKTAAATTEKSSRVYPLYLIPQALSEEIHQKGDSIETISVKRTAGHSYKIETEFRVKTEVKSTEPAAGETAGGDGGDE</sequence>
<protein>
    <submittedName>
        <fullName evidence="2">Uncharacterized protein</fullName>
    </submittedName>
</protein>
<feature type="region of interest" description="Disordered" evidence="1">
    <location>
        <begin position="73"/>
        <end position="92"/>
    </location>
</feature>
<dbReference type="KEGG" id="manq:L1994_02340"/>
<dbReference type="GeneID" id="79949197"/>
<proteinExistence type="predicted"/>
<dbReference type="RefSeq" id="WP_278100089.1">
    <property type="nucleotide sequence ID" value="NZ_CP091092.1"/>
</dbReference>
<evidence type="ECO:0000313" key="2">
    <source>
        <dbReference type="EMBL" id="WFN37249.1"/>
    </source>
</evidence>
<feature type="compositionally biased region" description="Low complexity" evidence="1">
    <location>
        <begin position="9"/>
        <end position="21"/>
    </location>
</feature>
<feature type="region of interest" description="Disordered" evidence="1">
    <location>
        <begin position="1"/>
        <end position="21"/>
    </location>
</feature>
<evidence type="ECO:0000256" key="1">
    <source>
        <dbReference type="SAM" id="MobiDB-lite"/>
    </source>
</evidence>
<gene>
    <name evidence="2" type="ORF">L1994_02340</name>
</gene>
<dbReference type="Proteomes" id="UP001218895">
    <property type="component" value="Chromosome"/>
</dbReference>
<organism evidence="2 3">
    <name type="scientific">Methanomicrobium antiquum</name>
    <dbReference type="NCBI Taxonomy" id="487686"/>
    <lineage>
        <taxon>Archaea</taxon>
        <taxon>Methanobacteriati</taxon>
        <taxon>Methanobacteriota</taxon>
        <taxon>Stenosarchaea group</taxon>
        <taxon>Methanomicrobia</taxon>
        <taxon>Methanomicrobiales</taxon>
        <taxon>Methanomicrobiaceae</taxon>
        <taxon>Methanomicrobium</taxon>
    </lineage>
</organism>